<evidence type="ECO:0000259" key="10">
    <source>
        <dbReference type="PROSITE" id="PS51195"/>
    </source>
</evidence>
<evidence type="ECO:0000256" key="5">
    <source>
        <dbReference type="ARBA" id="ARBA00022840"/>
    </source>
</evidence>
<organism evidence="11 12">
    <name type="scientific">Chrysochromulina tobinii</name>
    <dbReference type="NCBI Taxonomy" id="1460289"/>
    <lineage>
        <taxon>Eukaryota</taxon>
        <taxon>Haptista</taxon>
        <taxon>Haptophyta</taxon>
        <taxon>Prymnesiophyceae</taxon>
        <taxon>Prymnesiales</taxon>
        <taxon>Chrysochromulinaceae</taxon>
        <taxon>Chrysochromulina</taxon>
    </lineage>
</organism>
<dbReference type="PROSITE" id="PS51192">
    <property type="entry name" value="HELICASE_ATP_BIND_1"/>
    <property type="match status" value="1"/>
</dbReference>
<evidence type="ECO:0000256" key="6">
    <source>
        <dbReference type="PROSITE-ProRule" id="PRU00552"/>
    </source>
</evidence>
<dbReference type="PROSITE" id="PS51195">
    <property type="entry name" value="Q_MOTIF"/>
    <property type="match status" value="1"/>
</dbReference>
<feature type="domain" description="DEAD-box RNA helicase Q" evidence="10">
    <location>
        <begin position="21"/>
        <end position="49"/>
    </location>
</feature>
<dbReference type="InterPro" id="IPR027417">
    <property type="entry name" value="P-loop_NTPase"/>
</dbReference>
<keyword evidence="5 7" id="KW-0067">ATP-binding</keyword>
<keyword evidence="2 7" id="KW-0547">Nucleotide-binding</keyword>
<keyword evidence="4 7" id="KW-0347">Helicase</keyword>
<evidence type="ECO:0000259" key="9">
    <source>
        <dbReference type="PROSITE" id="PS51194"/>
    </source>
</evidence>
<dbReference type="SUPFAM" id="SSF52540">
    <property type="entry name" value="P-loop containing nucleoside triphosphate hydrolases"/>
    <property type="match status" value="1"/>
</dbReference>
<protein>
    <recommendedName>
        <fullName evidence="1">RNA helicase</fullName>
        <ecNumber evidence="1">3.6.4.13</ecNumber>
    </recommendedName>
</protein>
<dbReference type="GO" id="GO:0016787">
    <property type="term" value="F:hydrolase activity"/>
    <property type="evidence" value="ECO:0007669"/>
    <property type="project" value="UniProtKB-KW"/>
</dbReference>
<dbReference type="EMBL" id="JWZX01003125">
    <property type="protein sequence ID" value="KOO24102.1"/>
    <property type="molecule type" value="Genomic_DNA"/>
</dbReference>
<evidence type="ECO:0000313" key="12">
    <source>
        <dbReference type="Proteomes" id="UP000037460"/>
    </source>
</evidence>
<name>A0A0M0JCL8_9EUKA</name>
<evidence type="ECO:0000256" key="1">
    <source>
        <dbReference type="ARBA" id="ARBA00012552"/>
    </source>
</evidence>
<dbReference type="GO" id="GO:0003676">
    <property type="term" value="F:nucleic acid binding"/>
    <property type="evidence" value="ECO:0007669"/>
    <property type="project" value="InterPro"/>
</dbReference>
<dbReference type="GO" id="GO:0003724">
    <property type="term" value="F:RNA helicase activity"/>
    <property type="evidence" value="ECO:0007669"/>
    <property type="project" value="UniProtKB-EC"/>
</dbReference>
<evidence type="ECO:0000313" key="11">
    <source>
        <dbReference type="EMBL" id="KOO24102.1"/>
    </source>
</evidence>
<accession>A0A0M0JCL8</accession>
<gene>
    <name evidence="11" type="ORF">Ctob_001625</name>
</gene>
<dbReference type="CDD" id="cd18787">
    <property type="entry name" value="SF2_C_DEAD"/>
    <property type="match status" value="1"/>
</dbReference>
<dbReference type="Proteomes" id="UP000037460">
    <property type="component" value="Unassembled WGS sequence"/>
</dbReference>
<feature type="domain" description="Helicase C-terminal" evidence="9">
    <location>
        <begin position="246"/>
        <end position="388"/>
    </location>
</feature>
<dbReference type="FunFam" id="3.40.50.300:FF:000008">
    <property type="entry name" value="ATP-dependent RNA helicase RhlB"/>
    <property type="match status" value="1"/>
</dbReference>
<evidence type="ECO:0000256" key="7">
    <source>
        <dbReference type="RuleBase" id="RU000492"/>
    </source>
</evidence>
<dbReference type="GO" id="GO:0005524">
    <property type="term" value="F:ATP binding"/>
    <property type="evidence" value="ECO:0007669"/>
    <property type="project" value="UniProtKB-KW"/>
</dbReference>
<comment type="similarity">
    <text evidence="7">Belongs to the DEAD box helicase family.</text>
</comment>
<evidence type="ECO:0000256" key="3">
    <source>
        <dbReference type="ARBA" id="ARBA00022801"/>
    </source>
</evidence>
<dbReference type="PROSITE" id="PS00039">
    <property type="entry name" value="DEAD_ATP_HELICASE"/>
    <property type="match status" value="1"/>
</dbReference>
<reference evidence="12" key="1">
    <citation type="journal article" date="2015" name="PLoS Genet.">
        <title>Genome Sequence and Transcriptome Analyses of Chrysochromulina tobin: Metabolic Tools for Enhanced Algal Fitness in the Prominent Order Prymnesiales (Haptophyceae).</title>
        <authorList>
            <person name="Hovde B.T."/>
            <person name="Deodato C.R."/>
            <person name="Hunsperger H.M."/>
            <person name="Ryken S.A."/>
            <person name="Yost W."/>
            <person name="Jha R.K."/>
            <person name="Patterson J."/>
            <person name="Monnat R.J. Jr."/>
            <person name="Barlow S.B."/>
            <person name="Starkenburg S.R."/>
            <person name="Cattolico R.A."/>
        </authorList>
    </citation>
    <scope>NUCLEOTIDE SEQUENCE</scope>
    <source>
        <strain evidence="12">CCMP291</strain>
    </source>
</reference>
<dbReference type="InterPro" id="IPR001650">
    <property type="entry name" value="Helicase_C-like"/>
</dbReference>
<sequence length="416" mass="46301">MEAYDDIPVEASGEDCPPPIEQFGEIALHPSLMANIQQARFTKPTPTGSGKTGAFLFPTLHQMLHALDAQPDPGVSQGRAEPRALILAPTRELANQIMTETRKFAQRTPIHAYVVYGGADIRQQMNQLDRGCHLLVATPGRLCDLVERGKVSLHRVHHLILDEADRMLDMGFEPQIRRVVEREGMPPAGQRQTLMFSATFPKEIQRLASEFMTRYIFVAVGRVGSTTALITQTVVWAEEQDKRRVLLEQLAACTGRTIIFVETKRAAEQLEEFLHRSSVPATSIHGDRSQREREQALLAFRRGSPSVLVATDVAARGLDVPECMHVINYELPREITSYVHRIGRTGRMGRHGTATSLFSYANKPVARELVTLLQEANQECPDWLLQLAAEGGAPFRGYGGSRGSKFGGRDFRQNAQ</sequence>
<keyword evidence="3 7" id="KW-0378">Hydrolase</keyword>
<dbReference type="Pfam" id="PF00270">
    <property type="entry name" value="DEAD"/>
    <property type="match status" value="1"/>
</dbReference>
<keyword evidence="12" id="KW-1185">Reference proteome</keyword>
<feature type="domain" description="Helicase ATP-binding" evidence="8">
    <location>
        <begin position="32"/>
        <end position="218"/>
    </location>
</feature>
<dbReference type="Pfam" id="PF00271">
    <property type="entry name" value="Helicase_C"/>
    <property type="match status" value="1"/>
</dbReference>
<feature type="non-terminal residue" evidence="11">
    <location>
        <position position="416"/>
    </location>
</feature>
<dbReference type="EC" id="3.6.4.13" evidence="1"/>
<proteinExistence type="inferred from homology"/>
<dbReference type="AlphaFoldDB" id="A0A0M0JCL8"/>
<dbReference type="OrthoDB" id="196131at2759"/>
<dbReference type="SMART" id="SM00487">
    <property type="entry name" value="DEXDc"/>
    <property type="match status" value="1"/>
</dbReference>
<dbReference type="InterPro" id="IPR014014">
    <property type="entry name" value="RNA_helicase_DEAD_Q_motif"/>
</dbReference>
<evidence type="ECO:0000256" key="2">
    <source>
        <dbReference type="ARBA" id="ARBA00022741"/>
    </source>
</evidence>
<dbReference type="InterPro" id="IPR014001">
    <property type="entry name" value="Helicase_ATP-bd"/>
</dbReference>
<dbReference type="PROSITE" id="PS51194">
    <property type="entry name" value="HELICASE_CTER"/>
    <property type="match status" value="1"/>
</dbReference>
<feature type="short sequence motif" description="Q motif" evidence="6">
    <location>
        <begin position="21"/>
        <end position="49"/>
    </location>
</feature>
<dbReference type="Gene3D" id="3.40.50.300">
    <property type="entry name" value="P-loop containing nucleotide triphosphate hydrolases"/>
    <property type="match status" value="2"/>
</dbReference>
<dbReference type="InterPro" id="IPR011545">
    <property type="entry name" value="DEAD/DEAH_box_helicase_dom"/>
</dbReference>
<evidence type="ECO:0000259" key="8">
    <source>
        <dbReference type="PROSITE" id="PS51192"/>
    </source>
</evidence>
<dbReference type="InterPro" id="IPR000629">
    <property type="entry name" value="RNA-helicase_DEAD-box_CS"/>
</dbReference>
<dbReference type="SMART" id="SM00490">
    <property type="entry name" value="HELICc"/>
    <property type="match status" value="1"/>
</dbReference>
<evidence type="ECO:0000256" key="4">
    <source>
        <dbReference type="ARBA" id="ARBA00022806"/>
    </source>
</evidence>
<dbReference type="PANTHER" id="PTHR47958">
    <property type="entry name" value="ATP-DEPENDENT RNA HELICASE DBP3"/>
    <property type="match status" value="1"/>
</dbReference>
<comment type="caution">
    <text evidence="11">The sequence shown here is derived from an EMBL/GenBank/DDBJ whole genome shotgun (WGS) entry which is preliminary data.</text>
</comment>